<comment type="caution">
    <text evidence="1">The sequence shown here is derived from an EMBL/GenBank/DDBJ whole genome shotgun (WGS) entry which is preliminary data.</text>
</comment>
<name>A0A0F9CG08_9ZZZZ</name>
<evidence type="ECO:0000313" key="1">
    <source>
        <dbReference type="EMBL" id="KKL48248.1"/>
    </source>
</evidence>
<dbReference type="AlphaFoldDB" id="A0A0F9CG08"/>
<proteinExistence type="predicted"/>
<protein>
    <submittedName>
        <fullName evidence="1">Uncharacterized protein</fullName>
    </submittedName>
</protein>
<sequence>MSLTKGDHVIIKRDGLILTPDAGEAYHEFEVMEGPVITAYHLDGTPLEADYEWVEGDKLLQVYVAKLKVIK</sequence>
<accession>A0A0F9CG08</accession>
<organism evidence="1">
    <name type="scientific">marine sediment metagenome</name>
    <dbReference type="NCBI Taxonomy" id="412755"/>
    <lineage>
        <taxon>unclassified sequences</taxon>
        <taxon>metagenomes</taxon>
        <taxon>ecological metagenomes</taxon>
    </lineage>
</organism>
<dbReference type="EMBL" id="LAZR01033381">
    <property type="protein sequence ID" value="KKL48248.1"/>
    <property type="molecule type" value="Genomic_DNA"/>
</dbReference>
<gene>
    <name evidence="1" type="ORF">LCGC14_2327380</name>
</gene>
<reference evidence="1" key="1">
    <citation type="journal article" date="2015" name="Nature">
        <title>Complex archaea that bridge the gap between prokaryotes and eukaryotes.</title>
        <authorList>
            <person name="Spang A."/>
            <person name="Saw J.H."/>
            <person name="Jorgensen S.L."/>
            <person name="Zaremba-Niedzwiedzka K."/>
            <person name="Martijn J."/>
            <person name="Lind A.E."/>
            <person name="van Eijk R."/>
            <person name="Schleper C."/>
            <person name="Guy L."/>
            <person name="Ettema T.J."/>
        </authorList>
    </citation>
    <scope>NUCLEOTIDE SEQUENCE</scope>
</reference>